<dbReference type="CDD" id="cd00082">
    <property type="entry name" value="HisKA"/>
    <property type="match status" value="1"/>
</dbReference>
<dbReference type="PRINTS" id="PR00344">
    <property type="entry name" value="BCTRLSENSOR"/>
</dbReference>
<dbReference type="GO" id="GO:0000155">
    <property type="term" value="F:phosphorelay sensor kinase activity"/>
    <property type="evidence" value="ECO:0007669"/>
    <property type="project" value="InterPro"/>
</dbReference>
<dbReference type="Pfam" id="PF02518">
    <property type="entry name" value="HATPase_c"/>
    <property type="match status" value="1"/>
</dbReference>
<dbReference type="EC" id="2.7.13.3" evidence="2"/>
<feature type="transmembrane region" description="Helical" evidence="7">
    <location>
        <begin position="59"/>
        <end position="80"/>
    </location>
</feature>
<comment type="catalytic activity">
    <reaction evidence="1">
        <text>ATP + protein L-histidine = ADP + protein N-phospho-L-histidine.</text>
        <dbReference type="EC" id="2.7.13.3"/>
    </reaction>
</comment>
<dbReference type="AlphaFoldDB" id="A0A1G2QNJ6"/>
<evidence type="ECO:0000256" key="1">
    <source>
        <dbReference type="ARBA" id="ARBA00000085"/>
    </source>
</evidence>
<feature type="domain" description="Histidine kinase" evidence="8">
    <location>
        <begin position="96"/>
        <end position="315"/>
    </location>
</feature>
<dbReference type="SMART" id="SM00388">
    <property type="entry name" value="HisKA"/>
    <property type="match status" value="1"/>
</dbReference>
<dbReference type="InterPro" id="IPR050736">
    <property type="entry name" value="Sensor_HK_Regulatory"/>
</dbReference>
<evidence type="ECO:0000256" key="2">
    <source>
        <dbReference type="ARBA" id="ARBA00012438"/>
    </source>
</evidence>
<dbReference type="Proteomes" id="UP000179245">
    <property type="component" value="Unassembled WGS sequence"/>
</dbReference>
<keyword evidence="3" id="KW-0597">Phosphoprotein</keyword>
<dbReference type="InterPro" id="IPR003594">
    <property type="entry name" value="HATPase_dom"/>
</dbReference>
<dbReference type="InterPro" id="IPR004358">
    <property type="entry name" value="Sig_transdc_His_kin-like_C"/>
</dbReference>
<reference evidence="9 10" key="1">
    <citation type="journal article" date="2016" name="Nat. Commun.">
        <title>Thousands of microbial genomes shed light on interconnected biogeochemical processes in an aquifer system.</title>
        <authorList>
            <person name="Anantharaman K."/>
            <person name="Brown C.T."/>
            <person name="Hug L.A."/>
            <person name="Sharon I."/>
            <person name="Castelle C.J."/>
            <person name="Probst A.J."/>
            <person name="Thomas B.C."/>
            <person name="Singh A."/>
            <person name="Wilkins M.J."/>
            <person name="Karaoz U."/>
            <person name="Brodie E.L."/>
            <person name="Williams K.H."/>
            <person name="Hubbard S.S."/>
            <person name="Banfield J.F."/>
        </authorList>
    </citation>
    <scope>NUCLEOTIDE SEQUENCE [LARGE SCALE GENOMIC DNA]</scope>
</reference>
<dbReference type="PANTHER" id="PTHR43711:SF31">
    <property type="entry name" value="HISTIDINE KINASE"/>
    <property type="match status" value="1"/>
</dbReference>
<accession>A0A1G2QNJ6</accession>
<dbReference type="InterPro" id="IPR036097">
    <property type="entry name" value="HisK_dim/P_sf"/>
</dbReference>
<dbReference type="InterPro" id="IPR005467">
    <property type="entry name" value="His_kinase_dom"/>
</dbReference>
<keyword evidence="7" id="KW-0812">Transmembrane</keyword>
<evidence type="ECO:0000256" key="3">
    <source>
        <dbReference type="ARBA" id="ARBA00022553"/>
    </source>
</evidence>
<dbReference type="SUPFAM" id="SSF55874">
    <property type="entry name" value="ATPase domain of HSP90 chaperone/DNA topoisomerase II/histidine kinase"/>
    <property type="match status" value="1"/>
</dbReference>
<dbReference type="Gene3D" id="3.30.565.10">
    <property type="entry name" value="Histidine kinase-like ATPase, C-terminal domain"/>
    <property type="match status" value="1"/>
</dbReference>
<dbReference type="SUPFAM" id="SSF47384">
    <property type="entry name" value="Homodimeric domain of signal transducing histidine kinase"/>
    <property type="match status" value="1"/>
</dbReference>
<comment type="caution">
    <text evidence="9">The sequence shown here is derived from an EMBL/GenBank/DDBJ whole genome shotgun (WGS) entry which is preliminary data.</text>
</comment>
<sequence length="315" mass="35354">MRQGFLDSLNIAKQCKKYGLSLWQCPQFLFMVLGVVVISSSLATYFIGSRFSENPEMVVLIVLIVAAVLITIGFIITQSFERLAEVVRLKAEFISIVSHQLRAPLANLRWIIDLLISGKVEQVPEKQTNYLQILRENGQRMEGLVSDLLTVSRIESNEFLFKKEKASLAELVQKTIAWLDPLARASNVEVKLSLADNLPEALFDPFQIGQVVENLLDNAIRYTKGRGSVSVTINRKSNHLYFEVTDNGIGISPDDYKYIGQKFFRGRNAFRHQAQGSGLGLYIAKAIVEKSGGKLSFKSKEGEGSTFWFTLPLKK</sequence>
<proteinExistence type="predicted"/>
<keyword evidence="4" id="KW-0808">Transferase</keyword>
<evidence type="ECO:0000256" key="7">
    <source>
        <dbReference type="SAM" id="Phobius"/>
    </source>
</evidence>
<evidence type="ECO:0000259" key="8">
    <source>
        <dbReference type="PROSITE" id="PS50109"/>
    </source>
</evidence>
<dbReference type="InterPro" id="IPR003661">
    <property type="entry name" value="HisK_dim/P_dom"/>
</dbReference>
<organism evidence="9 10">
    <name type="scientific">Candidatus Wildermuthbacteria bacterium GWA2_46_15</name>
    <dbReference type="NCBI Taxonomy" id="1802443"/>
    <lineage>
        <taxon>Bacteria</taxon>
        <taxon>Candidatus Wildermuthiibacteriota</taxon>
    </lineage>
</organism>
<name>A0A1G2QNJ6_9BACT</name>
<dbReference type="EMBL" id="MHTO01000022">
    <property type="protein sequence ID" value="OHA62038.1"/>
    <property type="molecule type" value="Genomic_DNA"/>
</dbReference>
<dbReference type="STRING" id="1802443.A2117_02010"/>
<feature type="transmembrane region" description="Helical" evidence="7">
    <location>
        <begin position="28"/>
        <end position="47"/>
    </location>
</feature>
<keyword evidence="5" id="KW-0418">Kinase</keyword>
<dbReference type="CDD" id="cd00075">
    <property type="entry name" value="HATPase"/>
    <property type="match status" value="1"/>
</dbReference>
<keyword evidence="6" id="KW-0902">Two-component regulatory system</keyword>
<protein>
    <recommendedName>
        <fullName evidence="2">histidine kinase</fullName>
        <ecNumber evidence="2">2.7.13.3</ecNumber>
    </recommendedName>
</protein>
<dbReference type="Gene3D" id="1.10.287.130">
    <property type="match status" value="1"/>
</dbReference>
<gene>
    <name evidence="9" type="ORF">A2117_02010</name>
</gene>
<evidence type="ECO:0000256" key="5">
    <source>
        <dbReference type="ARBA" id="ARBA00022777"/>
    </source>
</evidence>
<dbReference type="InterPro" id="IPR036890">
    <property type="entry name" value="HATPase_C_sf"/>
</dbReference>
<evidence type="ECO:0000313" key="10">
    <source>
        <dbReference type="Proteomes" id="UP000179245"/>
    </source>
</evidence>
<evidence type="ECO:0000313" key="9">
    <source>
        <dbReference type="EMBL" id="OHA62038.1"/>
    </source>
</evidence>
<dbReference type="PANTHER" id="PTHR43711">
    <property type="entry name" value="TWO-COMPONENT HISTIDINE KINASE"/>
    <property type="match status" value="1"/>
</dbReference>
<dbReference type="PROSITE" id="PS50109">
    <property type="entry name" value="HIS_KIN"/>
    <property type="match status" value="1"/>
</dbReference>
<evidence type="ECO:0000256" key="6">
    <source>
        <dbReference type="ARBA" id="ARBA00023012"/>
    </source>
</evidence>
<dbReference type="Pfam" id="PF00512">
    <property type="entry name" value="HisKA"/>
    <property type="match status" value="1"/>
</dbReference>
<dbReference type="FunFam" id="3.30.565.10:FF:000006">
    <property type="entry name" value="Sensor histidine kinase WalK"/>
    <property type="match status" value="1"/>
</dbReference>
<dbReference type="SMART" id="SM00387">
    <property type="entry name" value="HATPase_c"/>
    <property type="match status" value="1"/>
</dbReference>
<keyword evidence="7" id="KW-0472">Membrane</keyword>
<keyword evidence="7" id="KW-1133">Transmembrane helix</keyword>
<evidence type="ECO:0000256" key="4">
    <source>
        <dbReference type="ARBA" id="ARBA00022679"/>
    </source>
</evidence>